<dbReference type="GeneID" id="101893795"/>
<sequence>MEEQRESKASLFWNCSTALKPETHVHKLLKSYYMNMCRKLVRNTIQIPKEKFASTQMCSHCGLFWSESEFRMKLKSQHVTVKGKTKRLIEKLQKSKEPDQKDLLTGKQRKRAKWLQKRATQHIEIKCDQCQHKSIVKLDKPKKKAKKVDDVADVQQEAIALDENGPKSKPKKKKKNKDKVAGLKIPLDKQQEKPLQQQNTNKPKTPQKEKPPTMTSPCPAPTAQTPKVAQQLTQTNKTKKKKKPSNATTTPKASNNNSNKVQKVVSKTQQQNSLLQLAALLKNNSSNSGKNSTQNRLEALLK</sequence>
<dbReference type="VEuPathDB" id="VectorBase:MDOA003607"/>
<proteinExistence type="predicted"/>
<dbReference type="OrthoDB" id="8190480at2759"/>
<evidence type="ECO:0000313" key="3">
    <source>
        <dbReference type="Proteomes" id="UP001652621"/>
    </source>
</evidence>
<dbReference type="RefSeq" id="XP_005179021.1">
    <property type="nucleotide sequence ID" value="XM_005178964.3"/>
</dbReference>
<organism evidence="2">
    <name type="scientific">Musca domestica</name>
    <name type="common">House fly</name>
    <dbReference type="NCBI Taxonomy" id="7370"/>
    <lineage>
        <taxon>Eukaryota</taxon>
        <taxon>Metazoa</taxon>
        <taxon>Ecdysozoa</taxon>
        <taxon>Arthropoda</taxon>
        <taxon>Hexapoda</taxon>
        <taxon>Insecta</taxon>
        <taxon>Pterygota</taxon>
        <taxon>Neoptera</taxon>
        <taxon>Endopterygota</taxon>
        <taxon>Diptera</taxon>
        <taxon>Brachycera</taxon>
        <taxon>Muscomorpha</taxon>
        <taxon>Muscoidea</taxon>
        <taxon>Muscidae</taxon>
        <taxon>Musca</taxon>
    </lineage>
</organism>
<feature type="compositionally biased region" description="Basic residues" evidence="1">
    <location>
        <begin position="168"/>
        <end position="177"/>
    </location>
</feature>
<accession>A0A1I8MCV8</accession>
<dbReference type="VEuPathDB" id="VectorBase:MDOMA2_010872"/>
<reference evidence="2" key="1">
    <citation type="submission" date="2020-05" db="UniProtKB">
        <authorList>
            <consortium name="EnsemblMetazoa"/>
        </authorList>
    </citation>
    <scope>IDENTIFICATION</scope>
    <source>
        <strain evidence="2">Aabys</strain>
    </source>
</reference>
<gene>
    <name evidence="2" type="primary">101893795</name>
    <name evidence="4" type="synonym">LOC101893795</name>
</gene>
<feature type="compositionally biased region" description="Polar residues" evidence="1">
    <location>
        <begin position="222"/>
        <end position="234"/>
    </location>
</feature>
<evidence type="ECO:0000313" key="2">
    <source>
        <dbReference type="EnsemblMetazoa" id="MDOA003607-PA"/>
    </source>
</evidence>
<feature type="compositionally biased region" description="Low complexity" evidence="1">
    <location>
        <begin position="245"/>
        <end position="295"/>
    </location>
</feature>
<evidence type="ECO:0000256" key="1">
    <source>
        <dbReference type="SAM" id="MobiDB-lite"/>
    </source>
</evidence>
<dbReference type="EnsemblMetazoa" id="MDOA003607-RA">
    <property type="protein sequence ID" value="MDOA003607-PA"/>
    <property type="gene ID" value="MDOA003607"/>
</dbReference>
<dbReference type="eggNOG" id="ENOG502SDDA">
    <property type="taxonomic scope" value="Eukaryota"/>
</dbReference>
<dbReference type="Proteomes" id="UP001652621">
    <property type="component" value="Unplaced"/>
</dbReference>
<dbReference type="AlphaFoldDB" id="A0A1I8MCV8"/>
<feature type="compositionally biased region" description="Basic and acidic residues" evidence="1">
    <location>
        <begin position="178"/>
        <end position="192"/>
    </location>
</feature>
<evidence type="ECO:0000313" key="4">
    <source>
        <dbReference type="RefSeq" id="XP_005179021.1"/>
    </source>
</evidence>
<keyword evidence="3" id="KW-1185">Reference proteome</keyword>
<protein>
    <submittedName>
        <fullName evidence="4">Uncharacterized protein LOC101893795</fullName>
    </submittedName>
</protein>
<name>A0A1I8MCV8_MUSDO</name>
<feature type="region of interest" description="Disordered" evidence="1">
    <location>
        <begin position="159"/>
        <end position="302"/>
    </location>
</feature>
<dbReference type="KEGG" id="mde:101893795"/>
<reference evidence="4" key="2">
    <citation type="submission" date="2025-04" db="UniProtKB">
        <authorList>
            <consortium name="RefSeq"/>
        </authorList>
    </citation>
    <scope>IDENTIFICATION</scope>
    <source>
        <strain evidence="4">Aabys</strain>
    </source>
</reference>